<dbReference type="SUPFAM" id="SSF51338">
    <property type="entry name" value="Composite domain of metallo-dependent hydrolases"/>
    <property type="match status" value="1"/>
</dbReference>
<dbReference type="SUPFAM" id="SSF51556">
    <property type="entry name" value="Metallo-dependent hydrolases"/>
    <property type="match status" value="1"/>
</dbReference>
<dbReference type="EMBL" id="QJJQ01000016">
    <property type="protein sequence ID" value="PXW83392.1"/>
    <property type="molecule type" value="Genomic_DNA"/>
</dbReference>
<dbReference type="PANTHER" id="PTHR43794:SF11">
    <property type="entry name" value="AMIDOHYDROLASE-RELATED DOMAIN-CONTAINING PROTEIN"/>
    <property type="match status" value="1"/>
</dbReference>
<name>A0A2V3VNJ8_9BACI</name>
<dbReference type="InterPro" id="IPR050287">
    <property type="entry name" value="MTA/SAH_deaminase"/>
</dbReference>
<dbReference type="GO" id="GO:0016810">
    <property type="term" value="F:hydrolase activity, acting on carbon-nitrogen (but not peptide) bonds"/>
    <property type="evidence" value="ECO:0007669"/>
    <property type="project" value="InterPro"/>
</dbReference>
<dbReference type="InterPro" id="IPR032466">
    <property type="entry name" value="Metal_Hydrolase"/>
</dbReference>
<dbReference type="AlphaFoldDB" id="A0A2V3VNJ8"/>
<evidence type="ECO:0000259" key="2">
    <source>
        <dbReference type="Pfam" id="PF01979"/>
    </source>
</evidence>
<gene>
    <name evidence="3" type="ORF">DFR56_11671</name>
</gene>
<dbReference type="OrthoDB" id="9807210at2"/>
<dbReference type="InterPro" id="IPR011059">
    <property type="entry name" value="Metal-dep_hydrolase_composite"/>
</dbReference>
<accession>A0A2V3VNJ8</accession>
<evidence type="ECO:0000256" key="1">
    <source>
        <dbReference type="ARBA" id="ARBA00022801"/>
    </source>
</evidence>
<dbReference type="CDD" id="cd01298">
    <property type="entry name" value="ATZ_TRZ_like"/>
    <property type="match status" value="1"/>
</dbReference>
<protein>
    <submittedName>
        <fullName evidence="3">Cytosine/adenosine deaminase-related metal-dependent hydrolase</fullName>
    </submittedName>
</protein>
<sequence length="491" mass="55980">MKIMIKNGRIQQNKQDEIIFEDKDIVIENDIITGIFDKNEIHNQAFDKVIDAKSCIVMPGLVNAHLHSSDHFNKGGFDNLPLELWVLYLRPIFSGFNHTPDEIYLRTLLGSIEMIRTGTTSVIDDVVQFPALDEKNLDMIFKGYEKAGIRAAITSHLINKPLYKTIPFLDEYLNEELKEKLTINYASENEMLAYVEQNIHKYNKQGAVQTYALAPSGPQRCSIELMAGLKNLSEKYNLPVISHVLETKVQEVTAKEFYNMTMVEYLNEHHLLYPNLNLVHSVWVSDHDIELMKEHNSKVLHNPTSNLKLGSGIAPIKSFLDNGISVGLGTDNTSSNDSLNMFELMKITGLIHKVQDHHYDKWIGAQDALKMATIGGAECALKEDELGTIEVNKKADLIILETENHRFIPNNNYVNQVVFCENGSSVKTVLINGEVVMEDKIIKTFDEEEVLEEVKGVMSKVFEERNLSYKQAELIFDELKKVYFKSNEIYY</sequence>
<proteinExistence type="predicted"/>
<keyword evidence="1 3" id="KW-0378">Hydrolase</keyword>
<feature type="domain" description="Amidohydrolase-related" evidence="2">
    <location>
        <begin position="56"/>
        <end position="436"/>
    </location>
</feature>
<evidence type="ECO:0000313" key="4">
    <source>
        <dbReference type="Proteomes" id="UP000247978"/>
    </source>
</evidence>
<dbReference type="PANTHER" id="PTHR43794">
    <property type="entry name" value="AMINOHYDROLASE SSNA-RELATED"/>
    <property type="match status" value="1"/>
</dbReference>
<organism evidence="3 4">
    <name type="scientific">Pseudogracilibacillus auburnensis</name>
    <dbReference type="NCBI Taxonomy" id="1494959"/>
    <lineage>
        <taxon>Bacteria</taxon>
        <taxon>Bacillati</taxon>
        <taxon>Bacillota</taxon>
        <taxon>Bacilli</taxon>
        <taxon>Bacillales</taxon>
        <taxon>Bacillaceae</taxon>
        <taxon>Pseudogracilibacillus</taxon>
    </lineage>
</organism>
<reference evidence="3 4" key="1">
    <citation type="submission" date="2018-05" db="EMBL/GenBank/DDBJ databases">
        <title>Genomic Encyclopedia of Type Strains, Phase IV (KMG-IV): sequencing the most valuable type-strain genomes for metagenomic binning, comparative biology and taxonomic classification.</title>
        <authorList>
            <person name="Goeker M."/>
        </authorList>
    </citation>
    <scope>NUCLEOTIDE SEQUENCE [LARGE SCALE GENOMIC DNA]</scope>
    <source>
        <strain evidence="3 4">DSM 28556</strain>
    </source>
</reference>
<dbReference type="Gene3D" id="3.20.20.140">
    <property type="entry name" value="Metal-dependent hydrolases"/>
    <property type="match status" value="1"/>
</dbReference>
<dbReference type="InterPro" id="IPR006680">
    <property type="entry name" value="Amidohydro-rel"/>
</dbReference>
<dbReference type="Gene3D" id="2.30.40.10">
    <property type="entry name" value="Urease, subunit C, domain 1"/>
    <property type="match status" value="1"/>
</dbReference>
<comment type="caution">
    <text evidence="3">The sequence shown here is derived from an EMBL/GenBank/DDBJ whole genome shotgun (WGS) entry which is preliminary data.</text>
</comment>
<dbReference type="Proteomes" id="UP000247978">
    <property type="component" value="Unassembled WGS sequence"/>
</dbReference>
<evidence type="ECO:0000313" key="3">
    <source>
        <dbReference type="EMBL" id="PXW83392.1"/>
    </source>
</evidence>
<dbReference type="RefSeq" id="WP_110396915.1">
    <property type="nucleotide sequence ID" value="NZ_JADIJL010000002.1"/>
</dbReference>
<dbReference type="Pfam" id="PF01979">
    <property type="entry name" value="Amidohydro_1"/>
    <property type="match status" value="1"/>
</dbReference>
<keyword evidence="4" id="KW-1185">Reference proteome</keyword>